<gene>
    <name evidence="1" type="ORF">HJG59_000673</name>
</gene>
<organism evidence="1 2">
    <name type="scientific">Molossus molossus</name>
    <name type="common">Pallas' mastiff bat</name>
    <name type="synonym">Vespertilio molossus</name>
    <dbReference type="NCBI Taxonomy" id="27622"/>
    <lineage>
        <taxon>Eukaryota</taxon>
        <taxon>Metazoa</taxon>
        <taxon>Chordata</taxon>
        <taxon>Craniata</taxon>
        <taxon>Vertebrata</taxon>
        <taxon>Euteleostomi</taxon>
        <taxon>Mammalia</taxon>
        <taxon>Eutheria</taxon>
        <taxon>Laurasiatheria</taxon>
        <taxon>Chiroptera</taxon>
        <taxon>Yangochiroptera</taxon>
        <taxon>Molossidae</taxon>
        <taxon>Molossus</taxon>
    </lineage>
</organism>
<sequence length="45" mass="4744">MTGKNYSKRLVNNLLAGPSLFLRKTHLSPSLSSQGPQAPSSTAST</sequence>
<evidence type="ECO:0000313" key="2">
    <source>
        <dbReference type="Proteomes" id="UP000550707"/>
    </source>
</evidence>
<dbReference type="EMBL" id="JACASF010000001">
    <property type="protein sequence ID" value="KAF6498933.1"/>
    <property type="molecule type" value="Genomic_DNA"/>
</dbReference>
<comment type="caution">
    <text evidence="1">The sequence shown here is derived from an EMBL/GenBank/DDBJ whole genome shotgun (WGS) entry which is preliminary data.</text>
</comment>
<name>A0A7J8JQ01_MOLMO</name>
<reference evidence="1 2" key="1">
    <citation type="journal article" date="2020" name="Nature">
        <title>Six reference-quality genomes reveal evolution of bat adaptations.</title>
        <authorList>
            <person name="Jebb D."/>
            <person name="Huang Z."/>
            <person name="Pippel M."/>
            <person name="Hughes G.M."/>
            <person name="Lavrichenko K."/>
            <person name="Devanna P."/>
            <person name="Winkler S."/>
            <person name="Jermiin L.S."/>
            <person name="Skirmuntt E.C."/>
            <person name="Katzourakis A."/>
            <person name="Burkitt-Gray L."/>
            <person name="Ray D.A."/>
            <person name="Sullivan K.A.M."/>
            <person name="Roscito J.G."/>
            <person name="Kirilenko B.M."/>
            <person name="Davalos L.M."/>
            <person name="Corthals A.P."/>
            <person name="Power M.L."/>
            <person name="Jones G."/>
            <person name="Ransome R.D."/>
            <person name="Dechmann D.K.N."/>
            <person name="Locatelli A.G."/>
            <person name="Puechmaille S.J."/>
            <person name="Fedrigo O."/>
            <person name="Jarvis E.D."/>
            <person name="Hiller M."/>
            <person name="Vernes S.C."/>
            <person name="Myers E.W."/>
            <person name="Teeling E.C."/>
        </authorList>
    </citation>
    <scope>NUCLEOTIDE SEQUENCE [LARGE SCALE GENOMIC DNA]</scope>
    <source>
        <strain evidence="1">MMolMol1</strain>
        <tissue evidence="1">Muscle</tissue>
    </source>
</reference>
<keyword evidence="2" id="KW-1185">Reference proteome</keyword>
<accession>A0A7J8JQ01</accession>
<dbReference type="Proteomes" id="UP000550707">
    <property type="component" value="Unassembled WGS sequence"/>
</dbReference>
<protein>
    <submittedName>
        <fullName evidence="1">Angel-like protein 1</fullName>
    </submittedName>
</protein>
<dbReference type="AlphaFoldDB" id="A0A7J8JQ01"/>
<proteinExistence type="predicted"/>
<evidence type="ECO:0000313" key="1">
    <source>
        <dbReference type="EMBL" id="KAF6498933.1"/>
    </source>
</evidence>